<feature type="compositionally biased region" description="Polar residues" evidence="3">
    <location>
        <begin position="1"/>
        <end position="11"/>
    </location>
</feature>
<evidence type="ECO:0000313" key="7">
    <source>
        <dbReference type="Proteomes" id="UP000290900"/>
    </source>
</evidence>
<feature type="compositionally biased region" description="Polar residues" evidence="3">
    <location>
        <begin position="354"/>
        <end position="375"/>
    </location>
</feature>
<evidence type="ECO:0000256" key="1">
    <source>
        <dbReference type="ARBA" id="ARBA00022553"/>
    </source>
</evidence>
<dbReference type="InterPro" id="IPR001180">
    <property type="entry name" value="CNH_dom"/>
</dbReference>
<dbReference type="InterPro" id="IPR036388">
    <property type="entry name" value="WH-like_DNA-bd_sf"/>
</dbReference>
<dbReference type="PANTHER" id="PTHR46572">
    <property type="entry name" value="RHO1 GDP-GTP EXCHANGE PROTEIN 1-RELATED"/>
    <property type="match status" value="1"/>
</dbReference>
<dbReference type="InterPro" id="IPR036390">
    <property type="entry name" value="WH_DNA-bd_sf"/>
</dbReference>
<keyword evidence="7" id="KW-1185">Reference proteome</keyword>
<keyword evidence="2" id="KW-0344">Guanine-nucleotide releasing factor</keyword>
<dbReference type="InterPro" id="IPR041675">
    <property type="entry name" value="PH_5"/>
</dbReference>
<feature type="compositionally biased region" description="Low complexity" evidence="3">
    <location>
        <begin position="524"/>
        <end position="533"/>
    </location>
</feature>
<accession>A0A448YFT2</accession>
<dbReference type="Gene3D" id="1.10.10.10">
    <property type="entry name" value="Winged helix-like DNA-binding domain superfamily/Winged helix DNA-binding domain"/>
    <property type="match status" value="1"/>
</dbReference>
<dbReference type="FunCoup" id="A0A448YFT2">
    <property type="interactions" value="348"/>
</dbReference>
<reference evidence="6 7" key="1">
    <citation type="submission" date="2018-12" db="EMBL/GenBank/DDBJ databases">
        <authorList>
            <person name="Tiukova I."/>
            <person name="Dainat J."/>
        </authorList>
    </citation>
    <scope>NUCLEOTIDE SEQUENCE [LARGE SCALE GENOMIC DNA]</scope>
</reference>
<dbReference type="CDD" id="cd04435">
    <property type="entry name" value="DEP_fRom2"/>
    <property type="match status" value="1"/>
</dbReference>
<gene>
    <name evidence="6" type="ORF">BRENAR_LOCUS508</name>
</gene>
<feature type="compositionally biased region" description="Low complexity" evidence="3">
    <location>
        <begin position="327"/>
        <end position="344"/>
    </location>
</feature>
<dbReference type="STRING" id="13370.A0A448YFT2"/>
<feature type="compositionally biased region" description="Polar residues" evidence="3">
    <location>
        <begin position="43"/>
        <end position="58"/>
    </location>
</feature>
<dbReference type="Pfam" id="PF15405">
    <property type="entry name" value="PH_5"/>
    <property type="match status" value="1"/>
</dbReference>
<dbReference type="SUPFAM" id="SSF48065">
    <property type="entry name" value="DBL homology domain (DH-domain)"/>
    <property type="match status" value="1"/>
</dbReference>
<feature type="compositionally biased region" description="Polar residues" evidence="3">
    <location>
        <begin position="382"/>
        <end position="408"/>
    </location>
</feature>
<dbReference type="InterPro" id="IPR000219">
    <property type="entry name" value="DH_dom"/>
</dbReference>
<feature type="domain" description="CNH" evidence="5">
    <location>
        <begin position="1170"/>
        <end position="1459"/>
    </location>
</feature>
<dbReference type="CDD" id="cd00160">
    <property type="entry name" value="RhoGEF"/>
    <property type="match status" value="1"/>
</dbReference>
<dbReference type="PROSITE" id="PS50010">
    <property type="entry name" value="DH_2"/>
    <property type="match status" value="1"/>
</dbReference>
<dbReference type="OrthoDB" id="2272012at2759"/>
<dbReference type="Pfam" id="PF00780">
    <property type="entry name" value="CNH"/>
    <property type="match status" value="1"/>
</dbReference>
<dbReference type="Pfam" id="PF00610">
    <property type="entry name" value="DEP"/>
    <property type="match status" value="1"/>
</dbReference>
<feature type="compositionally biased region" description="Low complexity" evidence="3">
    <location>
        <begin position="551"/>
        <end position="571"/>
    </location>
</feature>
<evidence type="ECO:0000256" key="2">
    <source>
        <dbReference type="ARBA" id="ARBA00022658"/>
    </source>
</evidence>
<feature type="region of interest" description="Disordered" evidence="3">
    <location>
        <begin position="1"/>
        <end position="187"/>
    </location>
</feature>
<dbReference type="SMART" id="SM00325">
    <property type="entry name" value="RhoGEF"/>
    <property type="match status" value="1"/>
</dbReference>
<dbReference type="GO" id="GO:0035556">
    <property type="term" value="P:intracellular signal transduction"/>
    <property type="evidence" value="ECO:0007669"/>
    <property type="project" value="InterPro"/>
</dbReference>
<feature type="compositionally biased region" description="Polar residues" evidence="3">
    <location>
        <begin position="146"/>
        <end position="161"/>
    </location>
</feature>
<feature type="region of interest" description="Disordered" evidence="3">
    <location>
        <begin position="424"/>
        <end position="443"/>
    </location>
</feature>
<dbReference type="PROSITE" id="PS50219">
    <property type="entry name" value="CNH"/>
    <property type="match status" value="1"/>
</dbReference>
<feature type="compositionally biased region" description="Low complexity" evidence="3">
    <location>
        <begin position="165"/>
        <end position="187"/>
    </location>
</feature>
<feature type="compositionally biased region" description="Basic and acidic residues" evidence="3">
    <location>
        <begin position="135"/>
        <end position="145"/>
    </location>
</feature>
<dbReference type="InParanoid" id="A0A448YFT2"/>
<evidence type="ECO:0000313" key="6">
    <source>
        <dbReference type="EMBL" id="VEU19772.1"/>
    </source>
</evidence>
<proteinExistence type="predicted"/>
<dbReference type="InterPro" id="IPR000591">
    <property type="entry name" value="DEP_dom"/>
</dbReference>
<sequence>MPYIQKGSNMTPRRRQEADLQREFSSMSAQLPLGDVPPLPKSMFQNQVESSPESTPQSLYFELQQRRTPSPQSLTARPPKQQRGRSPVTPLSAQDGQSRPMRTPTDHHSPHQLSTPPGDRLRSVSAGPSSATTLPREHIQAENRSRPTTPTNYYPSYQGQPIQEPHAQPRPQLQQHQQQHQQPHQTPFQPLRQRVLSAPQQHPSHAHAYRAYQPQPLQQQQYGPPKEPYSPQQQHQQPQHISPLHTVPQQSIQQLPGGLPQHATAHYHQRAQQVSQPSRAQVPQIPRVPQARTVPQVSQAQAQQAAPDSRIPHVSHAAQVPQDHTRIPQQQQQIPPLRSPQIPQNSAAPHPVYQPQSDNSYPVRNGSVNALHIQTQPPPSRPQYSDTRTPQNPVPQKSQLYPTETQEPTGYRGAPVGVQEEVPVAQHHHHHHHRHQRFGSFNGGLVITNNAPVAQNRKSPILQQSLSFLRGNRNASSNSLASDYSTAGDMDKYHTTGKTMTSSGRVLPQRLEMRGSIKDRSSKSRSFSSLTRRVTSTASLRNSGDKERIYSTGSLSSRVTSSPTTKKSSVNPSMLSQVAKAFKDKIQLGTRYKNGLEYRDAFTGVGAVDVIAKIIRTSDRNLALLLGRSLDAQKFFHDVTYEHRLRDSTNEVYQFSEDVFSPYNDDGQQPFNRQNSLVSSMEFNDNDSTLTPNAVSAQLSTSTTGVNGVFTLLTECYSPTCSRDNLCYSIACPRRLEQQARLGMKSSGLARSDSRLSFTQEEQKPYWQLTVPRTVLDSLDKREIKRQECIFETIYSERDFVKDLEYLREFWIRPLSETKIIREPERGHFVNTVFYDIDEIWEVNSKFAEALTKRQQGQPVVKEIGDLFLEFIPRFEPFIKYGAGQVMGRYEFDRQKRHNPFFVRFIEDTSNRAESRRLDVSSYLSKPTTRPARYPLLLKSIRNHTDPESEDYKNLGKAIEMLQKMLTRINFETGKASDRLNLFLLKQKLVFRPGELVDLRLTAENRKLLYQCILKKRNYQDKDKQGEVQVYLFDHALLLVKVKVINKREVYRVYQRPMHIPLMFLSLKEEAPTLKMVKKAASTGSSTGSATATLGKNDLPPGNFQLASTTSKSPLSFTYIGRNGYKLTLYATPAVQRMLVEKIDAQSKKLIEDNDVFTLTPLSSDFFDINNKINCVVPFDGGRKLLYGTDAGIYVSDVKIAENNRRYVSRPLKIIGKINIIQADILGEYQLLLALSDKKLFYWPLDVLKGGDASKNAKLGKELMNHVSFFKVGVCSGRMLVCAAKSSSNIIRVFEPIDPINQRRQKKKFETQTKDVNFSSEPVSVSFLKTKLCVGCSKGFEIVSLDNNVMEQLLDPADTSLDFAIGREGLKPLEIDRINSDFLLSYSSFSFFINHNGWRSRPKWIVHWEGVPHAFALWYPYLLAFDNNMIEIRHVETGDLLRVIVAENIRFLHSSSQEILYAYEDERGYDVVASLDFWDKTVKNSKSANPSPLFLQDSTTAEDS</sequence>
<dbReference type="InterPro" id="IPR011993">
    <property type="entry name" value="PH-like_dom_sf"/>
</dbReference>
<organism evidence="6 7">
    <name type="scientific">Brettanomyces naardenensis</name>
    <name type="common">Yeast</name>
    <dbReference type="NCBI Taxonomy" id="13370"/>
    <lineage>
        <taxon>Eukaryota</taxon>
        <taxon>Fungi</taxon>
        <taxon>Dikarya</taxon>
        <taxon>Ascomycota</taxon>
        <taxon>Saccharomycotina</taxon>
        <taxon>Pichiomycetes</taxon>
        <taxon>Pichiales</taxon>
        <taxon>Pichiaceae</taxon>
        <taxon>Brettanomyces</taxon>
    </lineage>
</organism>
<protein>
    <submittedName>
        <fullName evidence="6">DEKNAAC100169</fullName>
    </submittedName>
</protein>
<dbReference type="InterPro" id="IPR035899">
    <property type="entry name" value="DBL_dom_sf"/>
</dbReference>
<feature type="compositionally biased region" description="Basic residues" evidence="3">
    <location>
        <begin position="426"/>
        <end position="437"/>
    </location>
</feature>
<evidence type="ECO:0000259" key="4">
    <source>
        <dbReference type="PROSITE" id="PS50010"/>
    </source>
</evidence>
<dbReference type="SUPFAM" id="SSF46785">
    <property type="entry name" value="Winged helix' DNA-binding domain"/>
    <property type="match status" value="1"/>
</dbReference>
<feature type="region of interest" description="Disordered" evidence="3">
    <location>
        <begin position="218"/>
        <end position="414"/>
    </location>
</feature>
<feature type="region of interest" description="Disordered" evidence="3">
    <location>
        <begin position="1485"/>
        <end position="1504"/>
    </location>
</feature>
<dbReference type="GO" id="GO:0005085">
    <property type="term" value="F:guanyl-nucleotide exchange factor activity"/>
    <property type="evidence" value="ECO:0007669"/>
    <property type="project" value="UniProtKB-KW"/>
</dbReference>
<evidence type="ECO:0000256" key="3">
    <source>
        <dbReference type="SAM" id="MobiDB-lite"/>
    </source>
</evidence>
<dbReference type="EMBL" id="CAACVR010000001">
    <property type="protein sequence ID" value="VEU19772.1"/>
    <property type="molecule type" value="Genomic_DNA"/>
</dbReference>
<dbReference type="SMART" id="SM00049">
    <property type="entry name" value="DEP"/>
    <property type="match status" value="1"/>
</dbReference>
<dbReference type="InterPro" id="IPR052233">
    <property type="entry name" value="Rho-type_GEFs"/>
</dbReference>
<keyword evidence="1" id="KW-0597">Phosphoprotein</keyword>
<dbReference type="SMART" id="SM00036">
    <property type="entry name" value="CNH"/>
    <property type="match status" value="1"/>
</dbReference>
<feature type="compositionally biased region" description="Low complexity" evidence="3">
    <location>
        <begin position="231"/>
        <end position="240"/>
    </location>
</feature>
<dbReference type="Pfam" id="PF00621">
    <property type="entry name" value="RhoGEF"/>
    <property type="match status" value="1"/>
</dbReference>
<dbReference type="Gene3D" id="2.30.29.30">
    <property type="entry name" value="Pleckstrin-homology domain (PH domain)/Phosphotyrosine-binding domain (PTB)"/>
    <property type="match status" value="1"/>
</dbReference>
<dbReference type="Proteomes" id="UP000290900">
    <property type="component" value="Unassembled WGS sequence"/>
</dbReference>
<dbReference type="Gene3D" id="1.20.900.10">
    <property type="entry name" value="Dbl homology (DH) domain"/>
    <property type="match status" value="1"/>
</dbReference>
<feature type="compositionally biased region" description="Polar residues" evidence="3">
    <location>
        <begin position="66"/>
        <end position="75"/>
    </location>
</feature>
<feature type="domain" description="DH" evidence="4">
    <location>
        <begin position="785"/>
        <end position="972"/>
    </location>
</feature>
<evidence type="ECO:0000259" key="5">
    <source>
        <dbReference type="PROSITE" id="PS50219"/>
    </source>
</evidence>
<feature type="compositionally biased region" description="Polar residues" evidence="3">
    <location>
        <begin position="270"/>
        <end position="281"/>
    </location>
</feature>
<feature type="region of interest" description="Disordered" evidence="3">
    <location>
        <begin position="516"/>
        <end position="571"/>
    </location>
</feature>
<name>A0A448YFT2_BRENA</name>
<dbReference type="PANTHER" id="PTHR46572:SF2">
    <property type="entry name" value="RHO1 GDP-GTP EXCHANGE PROTEIN 1-RELATED"/>
    <property type="match status" value="1"/>
</dbReference>